<feature type="compositionally biased region" description="Polar residues" evidence="1">
    <location>
        <begin position="386"/>
        <end position="414"/>
    </location>
</feature>
<feature type="compositionally biased region" description="Basic and acidic residues" evidence="1">
    <location>
        <begin position="304"/>
        <end position="314"/>
    </location>
</feature>
<feature type="compositionally biased region" description="Low complexity" evidence="1">
    <location>
        <begin position="1"/>
        <end position="18"/>
    </location>
</feature>
<sequence length="1089" mass="115976">MPAVTASTPTRTAAASPVQVKSEPKEPEVRDLEEGEISEPEAAAAVAPPEVAPATTTSDKKKNSNNASLPNLPPIKTEPSLPTRMAQPPGSDLPATTVPLEAVPPAYPYVVDANHVRPGLAMTQLQYDTAKDIVLDLLGWGVPPEYLVSCGLSREIVYYVFTELNLRLPANLDITGIPPYEPPPPSAQAPSPHVVNMPQRLDFTTLQPQRSASVSRNHVPPTPQTIPHTEGSTSQTMSVLAPAFVPTTTSKPTVDPNLLDMEMQRRQELLARKAVYASRKQKQNSTGSVGDSPVATPATPASAESRDVEMHDSTKSVDDFLESIGRTSEKEDGTGTAPPAPVISPDAARAMDVDEPIPGLSGIDEPGSATSSSSSEASTRPRSTPAGDSQPSASTARNSPGRDSTPSSRSTPQRAKSDSPAAGSETDMDAVPGLLTSQSRSYTVDGTMFASGSRRGTKRPVAADFVDMDPDPSHSHSSNGQDGYHSSFYQPSARRKTGAFAGVSSMRRCVINLSDSEDDGSEDESQSYRRRGRPTLHHAASTLLQRDNTIALRPPSRTGSSMGIMSPASPLPVGSPAALREKEQEILRMKKKIAQVERETRLRKLAAASRSTPATPPESVASIRAKAPVKQEDDESEADLSLSHGSIANPHGHNTRAKHPALALNATPSVSTSVSASLPDSVNTSSAATPIDSALQTMQYPTTGDKVLTVEARQEQVVNGERSPSPLHQGETVGVISSNAETSAQVSVLCEVQPNLEAEQQNQTLYYSPYSSPLTRFFSLRAHLLQYLPQLDSPQWAAQHHTSSQGSTSNPRSASTAYIQALKMAHASYLLTDPNRRICQYEVPGGGECRDQQCEDIHLSRAPSAEPSDDEISRYLYALAVLSRGPKYSIEDLKATLQETRQRDPMKSFDDRISAALRPPTVAPWLARAAGARRGEGGDVSMKSATRHRPTDGVGRGTKRRVVGCESYTLRLDELTGGILPPPVSGLARRTDRRTEYALRHGRAGVTSAGDVAARMGNRRVCSRSDAPATICRDKDGGCSSTAHSNSDQGAGTAGSAAEARMRAQALDARGTRQTLSSSIDIAFVGASS</sequence>
<evidence type="ECO:0000313" key="2">
    <source>
        <dbReference type="EMBL" id="PCH39993.1"/>
    </source>
</evidence>
<dbReference type="Proteomes" id="UP000218811">
    <property type="component" value="Unassembled WGS sequence"/>
</dbReference>
<feature type="compositionally biased region" description="Low complexity" evidence="1">
    <location>
        <begin position="292"/>
        <end position="303"/>
    </location>
</feature>
<dbReference type="OMA" id="APATICR"/>
<feature type="region of interest" description="Disordered" evidence="1">
    <location>
        <begin position="327"/>
        <end position="489"/>
    </location>
</feature>
<organism evidence="2 3">
    <name type="scientific">Wolfiporia cocos (strain MD-104)</name>
    <name type="common">Brown rot fungus</name>
    <dbReference type="NCBI Taxonomy" id="742152"/>
    <lineage>
        <taxon>Eukaryota</taxon>
        <taxon>Fungi</taxon>
        <taxon>Dikarya</taxon>
        <taxon>Basidiomycota</taxon>
        <taxon>Agaricomycotina</taxon>
        <taxon>Agaricomycetes</taxon>
        <taxon>Polyporales</taxon>
        <taxon>Phaeolaceae</taxon>
        <taxon>Wolfiporia</taxon>
    </lineage>
</organism>
<feature type="region of interest" description="Disordered" evidence="1">
    <location>
        <begin position="276"/>
        <end position="314"/>
    </location>
</feature>
<feature type="compositionally biased region" description="Low complexity" evidence="1">
    <location>
        <begin position="365"/>
        <end position="383"/>
    </location>
</feature>
<name>A0A2H3JJE2_WOLCO</name>
<keyword evidence="3" id="KW-1185">Reference proteome</keyword>
<dbReference type="OrthoDB" id="3270652at2759"/>
<feature type="region of interest" description="Disordered" evidence="1">
    <location>
        <begin position="604"/>
        <end position="656"/>
    </location>
</feature>
<feature type="compositionally biased region" description="Acidic residues" evidence="1">
    <location>
        <begin position="515"/>
        <end position="525"/>
    </location>
</feature>
<feature type="region of interest" description="Disordered" evidence="1">
    <location>
        <begin position="514"/>
        <end position="577"/>
    </location>
</feature>
<dbReference type="EMBL" id="KB468053">
    <property type="protein sequence ID" value="PCH39993.1"/>
    <property type="molecule type" value="Genomic_DNA"/>
</dbReference>
<feature type="compositionally biased region" description="Basic and acidic residues" evidence="1">
    <location>
        <begin position="22"/>
        <end position="32"/>
    </location>
</feature>
<gene>
    <name evidence="2" type="ORF">WOLCODRAFT_162011</name>
</gene>
<evidence type="ECO:0008006" key="4">
    <source>
        <dbReference type="Google" id="ProtNLM"/>
    </source>
</evidence>
<feature type="compositionally biased region" description="Polar residues" evidence="1">
    <location>
        <begin position="225"/>
        <end position="235"/>
    </location>
</feature>
<dbReference type="AlphaFoldDB" id="A0A2H3JJE2"/>
<feature type="compositionally biased region" description="Polar residues" evidence="1">
    <location>
        <begin position="1039"/>
        <end position="1050"/>
    </location>
</feature>
<protein>
    <recommendedName>
        <fullName evidence="4">Zinc-finger domain-containing protein</fullName>
    </recommendedName>
</protein>
<evidence type="ECO:0000256" key="1">
    <source>
        <dbReference type="SAM" id="MobiDB-lite"/>
    </source>
</evidence>
<feature type="compositionally biased region" description="Low complexity" evidence="1">
    <location>
        <begin position="40"/>
        <end position="57"/>
    </location>
</feature>
<feature type="region of interest" description="Disordered" evidence="1">
    <location>
        <begin position="1"/>
        <end position="96"/>
    </location>
</feature>
<evidence type="ECO:0000313" key="3">
    <source>
        <dbReference type="Proteomes" id="UP000218811"/>
    </source>
</evidence>
<feature type="compositionally biased region" description="Polar residues" evidence="1">
    <location>
        <begin position="435"/>
        <end position="444"/>
    </location>
</feature>
<accession>A0A2H3JJE2</accession>
<reference evidence="2 3" key="1">
    <citation type="journal article" date="2012" name="Science">
        <title>The Paleozoic origin of enzymatic lignin decomposition reconstructed from 31 fungal genomes.</title>
        <authorList>
            <person name="Floudas D."/>
            <person name="Binder M."/>
            <person name="Riley R."/>
            <person name="Barry K."/>
            <person name="Blanchette R.A."/>
            <person name="Henrissat B."/>
            <person name="Martinez A.T."/>
            <person name="Otillar R."/>
            <person name="Spatafora J.W."/>
            <person name="Yadav J.S."/>
            <person name="Aerts A."/>
            <person name="Benoit I."/>
            <person name="Boyd A."/>
            <person name="Carlson A."/>
            <person name="Copeland A."/>
            <person name="Coutinho P.M."/>
            <person name="de Vries R.P."/>
            <person name="Ferreira P."/>
            <person name="Findley K."/>
            <person name="Foster B."/>
            <person name="Gaskell J."/>
            <person name="Glotzer D."/>
            <person name="Gorecki P."/>
            <person name="Heitman J."/>
            <person name="Hesse C."/>
            <person name="Hori C."/>
            <person name="Igarashi K."/>
            <person name="Jurgens J.A."/>
            <person name="Kallen N."/>
            <person name="Kersten P."/>
            <person name="Kohler A."/>
            <person name="Kuees U."/>
            <person name="Kumar T.K.A."/>
            <person name="Kuo A."/>
            <person name="LaButti K."/>
            <person name="Larrondo L.F."/>
            <person name="Lindquist E."/>
            <person name="Ling A."/>
            <person name="Lombard V."/>
            <person name="Lucas S."/>
            <person name="Lundell T."/>
            <person name="Martin R."/>
            <person name="McLaughlin D.J."/>
            <person name="Morgenstern I."/>
            <person name="Morin E."/>
            <person name="Murat C."/>
            <person name="Nagy L.G."/>
            <person name="Nolan M."/>
            <person name="Ohm R.A."/>
            <person name="Patyshakuliyeva A."/>
            <person name="Rokas A."/>
            <person name="Ruiz-Duenas F.J."/>
            <person name="Sabat G."/>
            <person name="Salamov A."/>
            <person name="Samejima M."/>
            <person name="Schmutz J."/>
            <person name="Slot J.C."/>
            <person name="St John F."/>
            <person name="Stenlid J."/>
            <person name="Sun H."/>
            <person name="Sun S."/>
            <person name="Syed K."/>
            <person name="Tsang A."/>
            <person name="Wiebenga A."/>
            <person name="Young D."/>
            <person name="Pisabarro A."/>
            <person name="Eastwood D.C."/>
            <person name="Martin F."/>
            <person name="Cullen D."/>
            <person name="Grigoriev I.V."/>
            <person name="Hibbett D.S."/>
        </authorList>
    </citation>
    <scope>NUCLEOTIDE SEQUENCE [LARGE SCALE GENOMIC DNA]</scope>
    <source>
        <strain evidence="2 3">MD-104</strain>
    </source>
</reference>
<feature type="region of interest" description="Disordered" evidence="1">
    <location>
        <begin position="1033"/>
        <end position="1072"/>
    </location>
</feature>
<feature type="region of interest" description="Disordered" evidence="1">
    <location>
        <begin position="208"/>
        <end position="235"/>
    </location>
</feature>
<proteinExistence type="predicted"/>
<feature type="region of interest" description="Disordered" evidence="1">
    <location>
        <begin position="934"/>
        <end position="958"/>
    </location>
</feature>